<evidence type="ECO:0000313" key="3">
    <source>
        <dbReference type="Proteomes" id="UP000294847"/>
    </source>
</evidence>
<name>A0A4P7NT29_PYROR</name>
<reference evidence="2 3" key="1">
    <citation type="journal article" date="2019" name="Mol. Biol. Evol.">
        <title>Blast fungal genomes show frequent chromosomal changes, gene gains and losses, and effector gene turnover.</title>
        <authorList>
            <person name="Gomez Luciano L.B."/>
            <person name="Jason Tsai I."/>
            <person name="Chuma I."/>
            <person name="Tosa Y."/>
            <person name="Chen Y.H."/>
            <person name="Li J.Y."/>
            <person name="Li M.Y."/>
            <person name="Jade Lu M.Y."/>
            <person name="Nakayashiki H."/>
            <person name="Li W.H."/>
        </authorList>
    </citation>
    <scope>NUCLEOTIDE SEQUENCE [LARGE SCALE GENOMIC DNA]</scope>
    <source>
        <strain evidence="2">MZ5-1-6</strain>
    </source>
</reference>
<proteinExistence type="predicted"/>
<organism evidence="2 3">
    <name type="scientific">Pyricularia oryzae</name>
    <name type="common">Rice blast fungus</name>
    <name type="synonym">Magnaporthe oryzae</name>
    <dbReference type="NCBI Taxonomy" id="318829"/>
    <lineage>
        <taxon>Eukaryota</taxon>
        <taxon>Fungi</taxon>
        <taxon>Dikarya</taxon>
        <taxon>Ascomycota</taxon>
        <taxon>Pezizomycotina</taxon>
        <taxon>Sordariomycetes</taxon>
        <taxon>Sordariomycetidae</taxon>
        <taxon>Magnaporthales</taxon>
        <taxon>Pyriculariaceae</taxon>
        <taxon>Pyricularia</taxon>
    </lineage>
</organism>
<accession>A0A4P7NT29</accession>
<protein>
    <submittedName>
        <fullName evidence="2">Uncharacterized protein</fullName>
    </submittedName>
</protein>
<dbReference type="AlphaFoldDB" id="A0A4P7NT29"/>
<sequence>MRVRHLQRNRASSSDHAESSATRGNAEVGWGLFKGIGYSARTGLLARVLWKREYREQKGSRETVVLSGLQVLSSYLGRPVIDLKGVLFPGAALMALNHFWRSFEMMEAQCRAEPRSTPIGGDPCPRPPECSVGTWPPCHQPTLQCPVHFPTYSIQSGSNARTTEGRTLPVL</sequence>
<gene>
    <name evidence="2" type="ORF">PoMZ_12512</name>
</gene>
<dbReference type="EMBL" id="CP034210">
    <property type="protein sequence ID" value="QBZ65550.1"/>
    <property type="molecule type" value="Genomic_DNA"/>
</dbReference>
<evidence type="ECO:0000256" key="1">
    <source>
        <dbReference type="SAM" id="MobiDB-lite"/>
    </source>
</evidence>
<dbReference type="Proteomes" id="UP000294847">
    <property type="component" value="Chromosome 7"/>
</dbReference>
<feature type="region of interest" description="Disordered" evidence="1">
    <location>
        <begin position="1"/>
        <end position="20"/>
    </location>
</feature>
<evidence type="ECO:0000313" key="2">
    <source>
        <dbReference type="EMBL" id="QBZ65550.1"/>
    </source>
</evidence>